<feature type="compositionally biased region" description="Low complexity" evidence="1">
    <location>
        <begin position="25"/>
        <end position="59"/>
    </location>
</feature>
<feature type="region of interest" description="Disordered" evidence="1">
    <location>
        <begin position="5"/>
        <end position="212"/>
    </location>
</feature>
<feature type="region of interest" description="Disordered" evidence="1">
    <location>
        <begin position="336"/>
        <end position="402"/>
    </location>
</feature>
<dbReference type="EMBL" id="JARBHB010000003">
    <property type="protein sequence ID" value="KAJ8888148.1"/>
    <property type="molecule type" value="Genomic_DNA"/>
</dbReference>
<protein>
    <submittedName>
        <fullName evidence="2">Uncharacterized protein</fullName>
    </submittedName>
</protein>
<gene>
    <name evidence="2" type="ORF">PR048_007635</name>
</gene>
<evidence type="ECO:0000313" key="3">
    <source>
        <dbReference type="Proteomes" id="UP001159363"/>
    </source>
</evidence>
<proteinExistence type="predicted"/>
<evidence type="ECO:0000256" key="1">
    <source>
        <dbReference type="SAM" id="MobiDB-lite"/>
    </source>
</evidence>
<feature type="compositionally biased region" description="Polar residues" evidence="1">
    <location>
        <begin position="183"/>
        <end position="211"/>
    </location>
</feature>
<feature type="compositionally biased region" description="Basic and acidic residues" evidence="1">
    <location>
        <begin position="431"/>
        <end position="442"/>
    </location>
</feature>
<feature type="compositionally biased region" description="Basic residues" evidence="1">
    <location>
        <begin position="375"/>
        <end position="399"/>
    </location>
</feature>
<feature type="compositionally biased region" description="Basic and acidic residues" evidence="1">
    <location>
        <begin position="161"/>
        <end position="171"/>
    </location>
</feature>
<name>A0ABQ9HUT5_9NEOP</name>
<organism evidence="2 3">
    <name type="scientific">Dryococelus australis</name>
    <dbReference type="NCBI Taxonomy" id="614101"/>
    <lineage>
        <taxon>Eukaryota</taxon>
        <taxon>Metazoa</taxon>
        <taxon>Ecdysozoa</taxon>
        <taxon>Arthropoda</taxon>
        <taxon>Hexapoda</taxon>
        <taxon>Insecta</taxon>
        <taxon>Pterygota</taxon>
        <taxon>Neoptera</taxon>
        <taxon>Polyneoptera</taxon>
        <taxon>Phasmatodea</taxon>
        <taxon>Verophasmatodea</taxon>
        <taxon>Anareolatae</taxon>
        <taxon>Phasmatidae</taxon>
        <taxon>Eurycanthinae</taxon>
        <taxon>Dryococelus</taxon>
    </lineage>
</organism>
<feature type="compositionally biased region" description="Polar residues" evidence="1">
    <location>
        <begin position="95"/>
        <end position="109"/>
    </location>
</feature>
<comment type="caution">
    <text evidence="2">The sequence shown here is derived from an EMBL/GenBank/DDBJ whole genome shotgun (WGS) entry which is preliminary data.</text>
</comment>
<evidence type="ECO:0000313" key="2">
    <source>
        <dbReference type="EMBL" id="KAJ8888148.1"/>
    </source>
</evidence>
<reference evidence="2 3" key="1">
    <citation type="submission" date="2023-02" db="EMBL/GenBank/DDBJ databases">
        <title>LHISI_Scaffold_Assembly.</title>
        <authorList>
            <person name="Stuart O.P."/>
            <person name="Cleave R."/>
            <person name="Magrath M.J.L."/>
            <person name="Mikheyev A.S."/>
        </authorList>
    </citation>
    <scope>NUCLEOTIDE SEQUENCE [LARGE SCALE GENOMIC DNA]</scope>
    <source>
        <strain evidence="2">Daus_M_001</strain>
        <tissue evidence="2">Leg muscle</tissue>
    </source>
</reference>
<dbReference type="Proteomes" id="UP001159363">
    <property type="component" value="Chromosome 3"/>
</dbReference>
<accession>A0ABQ9HUT5</accession>
<feature type="region of interest" description="Disordered" evidence="1">
    <location>
        <begin position="427"/>
        <end position="491"/>
    </location>
</feature>
<sequence>MFYVFSISEEESTEASYHDDLNREATSSPPTTAPTTTTTTTTTTSTTTSRPFFFTTSSREQFLPTVTSPPEDDDHPYGIHGLHAYQPPRVKINKPGQSGFHSGSPASTQHSDDHHPQYLNNRFTSTTHAPTHVFNIQNNGPSGFSITSTSRPNSFNSNPFAERDSSQEYHRPFPSVSPGFINHQLSRPSAPSYTTTRRSPFSSSHNPNGQSPIVHAAQNLRTKISTGNDDLSGHQGVQPHSHNPLAFDFGSQQQGLHIHTTPSVAVVATTISTSRSTNSKGFFFKPQAGATNYSDHFRLSPVVSVNLTVSSPQFTETSIPPSSYDEYQEHDVHTDPFFKDVPRVGGARSNPAERGFERHKRGTDSVKKSDNTSIKTKKQVHHHNKVSHRHEHSQKKKKSPAWVHEDFESIARRISEVTRSRAYMYPVAHGDGNERPSVEDRRRRTTVGSGKRVSHAPLKCSSGVGKDRCTSPGRRDIPRRRSTRQVDSGYYSGDTVPMTTFTCKDKIPGGYYADLETDCQLFHICSQGRHGR</sequence>
<keyword evidence="3" id="KW-1185">Reference proteome</keyword>
<feature type="compositionally biased region" description="Basic and acidic residues" evidence="1">
    <location>
        <begin position="465"/>
        <end position="476"/>
    </location>
</feature>
<feature type="compositionally biased region" description="Polar residues" evidence="1">
    <location>
        <begin position="118"/>
        <end position="159"/>
    </location>
</feature>